<keyword evidence="2" id="KW-0812">Transmembrane</keyword>
<comment type="caution">
    <text evidence="3">The sequence shown here is derived from an EMBL/GenBank/DDBJ whole genome shotgun (WGS) entry which is preliminary data.</text>
</comment>
<evidence type="ECO:0000313" key="4">
    <source>
        <dbReference type="Proteomes" id="UP001383192"/>
    </source>
</evidence>
<dbReference type="AlphaFoldDB" id="A0AAW0CNE1"/>
<accession>A0AAW0CNE1</accession>
<keyword evidence="2" id="KW-1133">Transmembrane helix</keyword>
<evidence type="ECO:0008006" key="5">
    <source>
        <dbReference type="Google" id="ProtNLM"/>
    </source>
</evidence>
<evidence type="ECO:0000313" key="3">
    <source>
        <dbReference type="EMBL" id="KAK7040308.1"/>
    </source>
</evidence>
<name>A0AAW0CNE1_9AGAR</name>
<feature type="transmembrane region" description="Helical" evidence="2">
    <location>
        <begin position="280"/>
        <end position="303"/>
    </location>
</feature>
<feature type="region of interest" description="Disordered" evidence="1">
    <location>
        <begin position="340"/>
        <end position="369"/>
    </location>
</feature>
<proteinExistence type="predicted"/>
<reference evidence="3 4" key="1">
    <citation type="submission" date="2024-01" db="EMBL/GenBank/DDBJ databases">
        <title>A draft genome for a cacao thread blight-causing isolate of Paramarasmius palmivorus.</title>
        <authorList>
            <person name="Baruah I.K."/>
            <person name="Bukari Y."/>
            <person name="Amoako-Attah I."/>
            <person name="Meinhardt L.W."/>
            <person name="Bailey B.A."/>
            <person name="Cohen S.P."/>
        </authorList>
    </citation>
    <scope>NUCLEOTIDE SEQUENCE [LARGE SCALE GENOMIC DNA]</scope>
    <source>
        <strain evidence="3 4">GH-12</strain>
    </source>
</reference>
<dbReference type="EMBL" id="JAYKXP010000037">
    <property type="protein sequence ID" value="KAK7040308.1"/>
    <property type="molecule type" value="Genomic_DNA"/>
</dbReference>
<evidence type="ECO:0000256" key="1">
    <source>
        <dbReference type="SAM" id="MobiDB-lite"/>
    </source>
</evidence>
<dbReference type="Proteomes" id="UP001383192">
    <property type="component" value="Unassembled WGS sequence"/>
</dbReference>
<dbReference type="Gene3D" id="2.60.120.260">
    <property type="entry name" value="Galactose-binding domain-like"/>
    <property type="match status" value="2"/>
</dbReference>
<evidence type="ECO:0000256" key="2">
    <source>
        <dbReference type="SAM" id="Phobius"/>
    </source>
</evidence>
<organism evidence="3 4">
    <name type="scientific">Paramarasmius palmivorus</name>
    <dbReference type="NCBI Taxonomy" id="297713"/>
    <lineage>
        <taxon>Eukaryota</taxon>
        <taxon>Fungi</taxon>
        <taxon>Dikarya</taxon>
        <taxon>Basidiomycota</taxon>
        <taxon>Agaricomycotina</taxon>
        <taxon>Agaricomycetes</taxon>
        <taxon>Agaricomycetidae</taxon>
        <taxon>Agaricales</taxon>
        <taxon>Marasmiineae</taxon>
        <taxon>Marasmiaceae</taxon>
        <taxon>Paramarasmius</taxon>
    </lineage>
</organism>
<protein>
    <recommendedName>
        <fullName evidence="5">Transmembrane protein</fullName>
    </recommendedName>
</protein>
<feature type="compositionally biased region" description="Polar residues" evidence="1">
    <location>
        <begin position="345"/>
        <end position="354"/>
    </location>
</feature>
<sequence length="388" mass="43115">MLELVDDRDPRVVFEPQDSWILAGGKGEFSQTTHGTRTSNATMTFRFNGTYIEVRGTNPKLAESPVSPVTVFTIDDGTPVYYAPRILETAVQHQKMFASANLMDGEHELRMVNTEANGKVWVDYLAFIPGKAEKRVLVDDSDQRVSYSPENAWFRSGIPEEYNGTTHGTNTTNAEMVFSFEGTYIEVYGTLQSGSEVSVVFSVDDGSPFNYTRNVTETLIRQKLFSSNLTDGEHELRVMNTREGGVIFLDYLAYVPSEGGSPSVRSTPEPSASSSGLNPVAIAGIAVASLVVFVVVGFLVWWWRFRGRINGHWKVARRRQMNLKPDPYHLQFPSNLFSPVRGSPGSPTAPSSRLTWPRDDDSLTATWTAPSERAKYGEADLNPRLYGS</sequence>
<keyword evidence="2" id="KW-0472">Membrane</keyword>
<gene>
    <name evidence="3" type="ORF">VNI00_009776</name>
</gene>
<keyword evidence="4" id="KW-1185">Reference proteome</keyword>